<evidence type="ECO:0000313" key="10">
    <source>
        <dbReference type="EMBL" id="TSD14777.1"/>
    </source>
</evidence>
<proteinExistence type="inferred from homology"/>
<dbReference type="Proteomes" id="UP000319894">
    <property type="component" value="Unassembled WGS sequence"/>
</dbReference>
<dbReference type="GO" id="GO:0008934">
    <property type="term" value="F:inositol monophosphate 1-phosphatase activity"/>
    <property type="evidence" value="ECO:0007669"/>
    <property type="project" value="TreeGrafter"/>
</dbReference>
<comment type="caution">
    <text evidence="10">The sequence shown here is derived from an EMBL/GenBank/DDBJ whole genome shotgun (WGS) entry which is preliminary data.</text>
</comment>
<feature type="region of interest" description="Disordered" evidence="9">
    <location>
        <begin position="67"/>
        <end position="87"/>
    </location>
</feature>
<protein>
    <recommendedName>
        <fullName evidence="2">fructose-bisphosphatase</fullName>
        <ecNumber evidence="2">3.1.3.11</ecNumber>
    </recommendedName>
</protein>
<feature type="binding site" evidence="8">
    <location>
        <position position="93"/>
    </location>
    <ligand>
        <name>Mg(2+)</name>
        <dbReference type="ChEBI" id="CHEBI:18420"/>
        <label>2</label>
    </ligand>
</feature>
<dbReference type="PRINTS" id="PR00377">
    <property type="entry name" value="IMPHPHTASES"/>
</dbReference>
<sequence length="271" mass="28409">MTDPSPGHAEAVERRRVARRAARVGGAVAADHFGTAVALETKATPTDYVSEADADAQRAAAAVLRDASDAPVVGEEDGERSTLPPRGPAWVVDPIDGTNNFVRERPEWVTSIAAVDDGEPVAAATVAPMLSTTTVAGADRTRRNGAVVTTSDRTDPAACMVAPTVYWERDRREEYAGVLSGLVERFGDIRRPGSVQLVLAAVAAGALDGAVTTVATNPWDTIAGVHLVRRAGGRVTDLHDERWQHDSVGLVASNGEPAVHDALLAAVADWA</sequence>
<dbReference type="PANTHER" id="PTHR20854:SF4">
    <property type="entry name" value="INOSITOL-1-MONOPHOSPHATASE-RELATED"/>
    <property type="match status" value="1"/>
</dbReference>
<name>A0A554NBL5_9EURY</name>
<reference evidence="10 11" key="1">
    <citation type="submission" date="2018-06" db="EMBL/GenBank/DDBJ databases">
        <title>Natronomonas sp. F16-60 a new haloarchaeon isolated from a solar saltern of Isla Cristina, Huelva, Spain.</title>
        <authorList>
            <person name="Duran-Viseras A."/>
            <person name="Sanchez-Porro C."/>
            <person name="Ventosa A."/>
        </authorList>
    </citation>
    <scope>NUCLEOTIDE SEQUENCE [LARGE SCALE GENOMIC DNA]</scope>
    <source>
        <strain evidence="10 11">F16-60</strain>
    </source>
</reference>
<keyword evidence="5 8" id="KW-0460">Magnesium</keyword>
<evidence type="ECO:0000256" key="7">
    <source>
        <dbReference type="ARBA" id="ARBA00038103"/>
    </source>
</evidence>
<accession>A0A554NBL5</accession>
<dbReference type="GO" id="GO:0046872">
    <property type="term" value="F:metal ion binding"/>
    <property type="evidence" value="ECO:0007669"/>
    <property type="project" value="UniProtKB-KW"/>
</dbReference>
<evidence type="ECO:0000256" key="2">
    <source>
        <dbReference type="ARBA" id="ARBA00013093"/>
    </source>
</evidence>
<dbReference type="InterPro" id="IPR020583">
    <property type="entry name" value="Inositol_monoP_metal-BS"/>
</dbReference>
<dbReference type="EMBL" id="QMDX01000003">
    <property type="protein sequence ID" value="TSD14777.1"/>
    <property type="molecule type" value="Genomic_DNA"/>
</dbReference>
<evidence type="ECO:0000256" key="9">
    <source>
        <dbReference type="SAM" id="MobiDB-lite"/>
    </source>
</evidence>
<dbReference type="PANTHER" id="PTHR20854">
    <property type="entry name" value="INOSITOL MONOPHOSPHATASE"/>
    <property type="match status" value="1"/>
</dbReference>
<dbReference type="AlphaFoldDB" id="A0A554NBL5"/>
<feature type="binding site" evidence="8">
    <location>
        <position position="220"/>
    </location>
    <ligand>
        <name>Mg(2+)</name>
        <dbReference type="ChEBI" id="CHEBI:18420"/>
        <label>2</label>
    </ligand>
</feature>
<dbReference type="PROSITE" id="PS00629">
    <property type="entry name" value="IMP_1"/>
    <property type="match status" value="1"/>
</dbReference>
<keyword evidence="4" id="KW-0378">Hydrolase</keyword>
<dbReference type="Gene3D" id="3.30.540.10">
    <property type="entry name" value="Fructose-1,6-Bisphosphatase, subunit A, domain 1"/>
    <property type="match status" value="1"/>
</dbReference>
<evidence type="ECO:0000256" key="8">
    <source>
        <dbReference type="PIRSR" id="PIRSR600760-2"/>
    </source>
</evidence>
<dbReference type="GO" id="GO:0006020">
    <property type="term" value="P:inositol metabolic process"/>
    <property type="evidence" value="ECO:0007669"/>
    <property type="project" value="TreeGrafter"/>
</dbReference>
<feature type="binding site" evidence="8">
    <location>
        <position position="95"/>
    </location>
    <ligand>
        <name>Mg(2+)</name>
        <dbReference type="ChEBI" id="CHEBI:18420"/>
        <label>1</label>
        <note>catalytic</note>
    </ligand>
</feature>
<keyword evidence="3 8" id="KW-0479">Metal-binding</keyword>
<keyword evidence="11" id="KW-1185">Reference proteome</keyword>
<dbReference type="RefSeq" id="WP_144261495.1">
    <property type="nucleotide sequence ID" value="NZ_QMDX01000003.1"/>
</dbReference>
<feature type="binding site" evidence="8">
    <location>
        <position position="75"/>
    </location>
    <ligand>
        <name>Mg(2+)</name>
        <dbReference type="ChEBI" id="CHEBI:18420"/>
        <label>1</label>
        <note>catalytic</note>
    </ligand>
</feature>
<dbReference type="OrthoDB" id="58111at2157"/>
<dbReference type="Gene3D" id="3.40.190.80">
    <property type="match status" value="1"/>
</dbReference>
<evidence type="ECO:0000256" key="4">
    <source>
        <dbReference type="ARBA" id="ARBA00022801"/>
    </source>
</evidence>
<dbReference type="SUPFAM" id="SSF56655">
    <property type="entry name" value="Carbohydrate phosphatase"/>
    <property type="match status" value="1"/>
</dbReference>
<dbReference type="EC" id="3.1.3.11" evidence="2"/>
<gene>
    <name evidence="10" type="ORF">DP107_07340</name>
</gene>
<evidence type="ECO:0000256" key="6">
    <source>
        <dbReference type="ARBA" id="ARBA00023277"/>
    </source>
</evidence>
<organism evidence="10 11">
    <name type="scientific">Haloglomus irregulare</name>
    <dbReference type="NCBI Taxonomy" id="2234134"/>
    <lineage>
        <taxon>Archaea</taxon>
        <taxon>Methanobacteriati</taxon>
        <taxon>Methanobacteriota</taxon>
        <taxon>Stenosarchaea group</taxon>
        <taxon>Halobacteria</taxon>
        <taxon>Halobacteriales</taxon>
        <taxon>Natronomonadaceae</taxon>
        <taxon>Haloglomus</taxon>
    </lineage>
</organism>
<comment type="catalytic activity">
    <reaction evidence="1">
        <text>beta-D-fructose 1,6-bisphosphate + H2O = beta-D-fructose 6-phosphate + phosphate</text>
        <dbReference type="Rhea" id="RHEA:11064"/>
        <dbReference type="ChEBI" id="CHEBI:15377"/>
        <dbReference type="ChEBI" id="CHEBI:32966"/>
        <dbReference type="ChEBI" id="CHEBI:43474"/>
        <dbReference type="ChEBI" id="CHEBI:57634"/>
        <dbReference type="EC" id="3.1.3.11"/>
    </reaction>
</comment>
<evidence type="ECO:0000256" key="3">
    <source>
        <dbReference type="ARBA" id="ARBA00022723"/>
    </source>
</evidence>
<evidence type="ECO:0000256" key="5">
    <source>
        <dbReference type="ARBA" id="ARBA00022842"/>
    </source>
</evidence>
<comment type="similarity">
    <text evidence="7">Belongs to the inositol monophosphatase superfamily. FBPase class 4 family.</text>
</comment>
<dbReference type="Pfam" id="PF00459">
    <property type="entry name" value="Inositol_P"/>
    <property type="match status" value="1"/>
</dbReference>
<dbReference type="GO" id="GO:0007165">
    <property type="term" value="P:signal transduction"/>
    <property type="evidence" value="ECO:0007669"/>
    <property type="project" value="TreeGrafter"/>
</dbReference>
<feature type="binding site" evidence="8">
    <location>
        <position position="96"/>
    </location>
    <ligand>
        <name>Mg(2+)</name>
        <dbReference type="ChEBI" id="CHEBI:18420"/>
        <label>1</label>
        <note>catalytic</note>
    </ligand>
</feature>
<evidence type="ECO:0000313" key="11">
    <source>
        <dbReference type="Proteomes" id="UP000319894"/>
    </source>
</evidence>
<dbReference type="GO" id="GO:0042132">
    <property type="term" value="F:fructose 1,6-bisphosphate 1-phosphatase activity"/>
    <property type="evidence" value="ECO:0007669"/>
    <property type="project" value="UniProtKB-EC"/>
</dbReference>
<dbReference type="InterPro" id="IPR000760">
    <property type="entry name" value="Inositol_monophosphatase-like"/>
</dbReference>
<comment type="cofactor">
    <cofactor evidence="8">
        <name>Mg(2+)</name>
        <dbReference type="ChEBI" id="CHEBI:18420"/>
    </cofactor>
</comment>
<keyword evidence="6" id="KW-0119">Carbohydrate metabolism</keyword>
<dbReference type="InParanoid" id="A0A554NBL5"/>
<evidence type="ECO:0000256" key="1">
    <source>
        <dbReference type="ARBA" id="ARBA00001273"/>
    </source>
</evidence>
<dbReference type="CDD" id="cd01637">
    <property type="entry name" value="IMPase_like"/>
    <property type="match status" value="1"/>
</dbReference>